<feature type="domain" description="ER-bound oxygenase mpaB/mpaB'/Rubber oxygenase catalytic" evidence="1">
    <location>
        <begin position="54"/>
        <end position="228"/>
    </location>
</feature>
<sequence>MGRYDNLRKIEQLDPVKDHSEIVKILVSYEFPWDFQRSYIELGLAKAFASPRIAGLVAKRGYTQAHTQKRYDDSSIMMFEMIKHGYDSEQGRACIERLNYIHGHFKINNQDFIYSTAALIVEPIHWNDRFGWRRMSENEKLAWLNFCLEIAKRMKIKDLPDSLAEMERFKQEYEDKFLYNSAATKELYQIFVDLISSWFPLVPRGLVELVFRCILDDRSLKAYELEAPPVAVKKFVEFCLHARAWMLSFLPARTKSGLFVDRPSRSYPANDYDVTKLGPSDENLRKKISG</sequence>
<evidence type="ECO:0000313" key="3">
    <source>
        <dbReference type="Proteomes" id="UP000185860"/>
    </source>
</evidence>
<dbReference type="PANTHER" id="PTHR36124:SF1">
    <property type="entry name" value="ER-BOUND OXYGENASE MPAB_MPAB'_RUBBER OXYGENASE CATALYTIC DOMAIN-CONTAINING PROTEIN"/>
    <property type="match status" value="1"/>
</dbReference>
<proteinExistence type="predicted"/>
<dbReference type="RefSeq" id="WP_073591741.1">
    <property type="nucleotide sequence ID" value="NZ_MRCE01000002.1"/>
</dbReference>
<dbReference type="InterPro" id="IPR046366">
    <property type="entry name" value="MPAB"/>
</dbReference>
<dbReference type="OrthoDB" id="9812943at2"/>
<name>A0A1U7IS72_9CYAN</name>
<gene>
    <name evidence="2" type="ORF">NIES2119_01680</name>
</gene>
<protein>
    <recommendedName>
        <fullName evidence="1">ER-bound oxygenase mpaB/mpaB'/Rubber oxygenase catalytic domain-containing protein</fullName>
    </recommendedName>
</protein>
<organism evidence="2 3">
    <name type="scientific">[Phormidium ambiguum] IAM M-71</name>
    <dbReference type="NCBI Taxonomy" id="454136"/>
    <lineage>
        <taxon>Bacteria</taxon>
        <taxon>Bacillati</taxon>
        <taxon>Cyanobacteriota</taxon>
        <taxon>Cyanophyceae</taxon>
        <taxon>Oscillatoriophycideae</taxon>
        <taxon>Aerosakkonematales</taxon>
        <taxon>Aerosakkonemataceae</taxon>
        <taxon>Floridanema</taxon>
    </lineage>
</organism>
<dbReference type="Pfam" id="PF09995">
    <property type="entry name" value="MPAB_Lcp_cat"/>
    <property type="match status" value="1"/>
</dbReference>
<evidence type="ECO:0000259" key="1">
    <source>
        <dbReference type="Pfam" id="PF09995"/>
    </source>
</evidence>
<evidence type="ECO:0000313" key="2">
    <source>
        <dbReference type="EMBL" id="OKH40361.1"/>
    </source>
</evidence>
<dbReference type="EMBL" id="MRCE01000002">
    <property type="protein sequence ID" value="OKH40361.1"/>
    <property type="molecule type" value="Genomic_DNA"/>
</dbReference>
<dbReference type="GO" id="GO:0016491">
    <property type="term" value="F:oxidoreductase activity"/>
    <property type="evidence" value="ECO:0007669"/>
    <property type="project" value="InterPro"/>
</dbReference>
<comment type="caution">
    <text evidence="2">The sequence shown here is derived from an EMBL/GenBank/DDBJ whole genome shotgun (WGS) entry which is preliminary data.</text>
</comment>
<dbReference type="STRING" id="454136.NIES2119_01680"/>
<dbReference type="PANTHER" id="PTHR36124">
    <property type="match status" value="1"/>
</dbReference>
<accession>A0A1U7IS72</accession>
<reference evidence="2 3" key="1">
    <citation type="submission" date="2016-11" db="EMBL/GenBank/DDBJ databases">
        <title>Draft Genome Sequences of Nine Cyanobacterial Strains from Diverse Habitats.</title>
        <authorList>
            <person name="Zhu T."/>
            <person name="Hou S."/>
            <person name="Lu X."/>
            <person name="Hess W.R."/>
        </authorList>
    </citation>
    <scope>NUCLEOTIDE SEQUENCE [LARGE SCALE GENOMIC DNA]</scope>
    <source>
        <strain evidence="2 3">IAM M-71</strain>
    </source>
</reference>
<dbReference type="Proteomes" id="UP000185860">
    <property type="component" value="Unassembled WGS sequence"/>
</dbReference>
<dbReference type="AlphaFoldDB" id="A0A1U7IS72"/>
<dbReference type="InterPro" id="IPR018713">
    <property type="entry name" value="MPAB/Lcp_cat_dom"/>
</dbReference>